<evidence type="ECO:0000256" key="1">
    <source>
        <dbReference type="SAM" id="MobiDB-lite"/>
    </source>
</evidence>
<dbReference type="Proteomes" id="UP000578449">
    <property type="component" value="Unassembled WGS sequence"/>
</dbReference>
<dbReference type="PANTHER" id="PTHR37809">
    <property type="entry name" value="RIBOSOMAL PROTEIN S12 METHYLTHIOTRANSFERASE ACCESSORY FACTOR YCAO"/>
    <property type="match status" value="1"/>
</dbReference>
<dbReference type="PROSITE" id="PS51664">
    <property type="entry name" value="YCAO"/>
    <property type="match status" value="1"/>
</dbReference>
<feature type="domain" description="YcaO" evidence="2">
    <location>
        <begin position="70"/>
        <end position="451"/>
    </location>
</feature>
<organism evidence="3 4">
    <name type="scientific">Thermocatellispora tengchongensis</name>
    <dbReference type="NCBI Taxonomy" id="1073253"/>
    <lineage>
        <taxon>Bacteria</taxon>
        <taxon>Bacillati</taxon>
        <taxon>Actinomycetota</taxon>
        <taxon>Actinomycetes</taxon>
        <taxon>Streptosporangiales</taxon>
        <taxon>Streptosporangiaceae</taxon>
        <taxon>Thermocatellispora</taxon>
    </lineage>
</organism>
<evidence type="ECO:0000259" key="2">
    <source>
        <dbReference type="PROSITE" id="PS51664"/>
    </source>
</evidence>
<dbReference type="EMBL" id="JACHGN010000006">
    <property type="protein sequence ID" value="MBB5133648.1"/>
    <property type="molecule type" value="Genomic_DNA"/>
</dbReference>
<dbReference type="InterPro" id="IPR003776">
    <property type="entry name" value="YcaO-like_dom"/>
</dbReference>
<comment type="caution">
    <text evidence="3">The sequence shown here is derived from an EMBL/GenBank/DDBJ whole genome shotgun (WGS) entry which is preliminary data.</text>
</comment>
<dbReference type="GO" id="GO:0016740">
    <property type="term" value="F:transferase activity"/>
    <property type="evidence" value="ECO:0007669"/>
    <property type="project" value="UniProtKB-KW"/>
</dbReference>
<proteinExistence type="predicted"/>
<evidence type="ECO:0000313" key="3">
    <source>
        <dbReference type="EMBL" id="MBB5133648.1"/>
    </source>
</evidence>
<dbReference type="GO" id="GO:0005840">
    <property type="term" value="C:ribosome"/>
    <property type="evidence" value="ECO:0007669"/>
    <property type="project" value="UniProtKB-KW"/>
</dbReference>
<dbReference type="AlphaFoldDB" id="A0A840P1S7"/>
<dbReference type="Pfam" id="PF02624">
    <property type="entry name" value="YcaO"/>
    <property type="match status" value="1"/>
</dbReference>
<evidence type="ECO:0000313" key="4">
    <source>
        <dbReference type="Proteomes" id="UP000578449"/>
    </source>
</evidence>
<feature type="compositionally biased region" description="Basic residues" evidence="1">
    <location>
        <begin position="1"/>
        <end position="14"/>
    </location>
</feature>
<keyword evidence="3" id="KW-0808">Transferase</keyword>
<dbReference type="NCBIfam" id="TIGR00702">
    <property type="entry name" value="YcaO-type kinase domain"/>
    <property type="match status" value="1"/>
</dbReference>
<gene>
    <name evidence="3" type="ORF">HNP84_003374</name>
</gene>
<keyword evidence="3" id="KW-0687">Ribonucleoprotein</keyword>
<name>A0A840P1S7_9ACTN</name>
<accession>A0A840P1S7</accession>
<reference evidence="3 4" key="1">
    <citation type="submission" date="2020-08" db="EMBL/GenBank/DDBJ databases">
        <title>Genomic Encyclopedia of Type Strains, Phase IV (KMG-IV): sequencing the most valuable type-strain genomes for metagenomic binning, comparative biology and taxonomic classification.</title>
        <authorList>
            <person name="Goeker M."/>
        </authorList>
    </citation>
    <scope>NUCLEOTIDE SEQUENCE [LARGE SCALE GENOMIC DNA]</scope>
    <source>
        <strain evidence="3 4">DSM 45615</strain>
    </source>
</reference>
<keyword evidence="3" id="KW-0689">Ribosomal protein</keyword>
<dbReference type="Gene3D" id="3.30.1330.230">
    <property type="match status" value="2"/>
</dbReference>
<keyword evidence="4" id="KW-1185">Reference proteome</keyword>
<dbReference type="RefSeq" id="WP_185050592.1">
    <property type="nucleotide sequence ID" value="NZ_BAABIX010000001.1"/>
</dbReference>
<dbReference type="PANTHER" id="PTHR37809:SF1">
    <property type="entry name" value="RIBOSOMAL PROTEIN S12 METHYLTHIOTRANSFERASE ACCESSORY FACTOR YCAO"/>
    <property type="match status" value="1"/>
</dbReference>
<feature type="region of interest" description="Disordered" evidence="1">
    <location>
        <begin position="1"/>
        <end position="21"/>
    </location>
</feature>
<protein>
    <submittedName>
        <fullName evidence="3">Ribosomal protein S12 methylthiotransferase accessory factor</fullName>
    </submittedName>
</protein>
<sequence>MKLRSRVPKHHKTGTHREVPATTTLERIRPHLRTIGVTRIADITGLDRVGIPVYNAIMPRSQERLSIYNGKGPTPADAMASAVMEAVERFCAWQPMRATAIASYADLAAAGRPVMDPAAYNLEQDRRYHPDLPISWVEGFDLIAGEPVLVPQCLGGYYHRFHEIPTHKITTANGIASGNTLEEAVCHGLAEVIERDDWTMAELVGNRLRQVIRQRLGQNAPPGADEWLTERNPSIDLGTLPASAQRYVEAFEQAGVRIVLKYTGGDSTVPSVAAMALEDSGGAFSAAHAGYGAHPDAETALLRALTEVAQSRAVDIQGMREDLSQAGDEIPDWDRHAARSASVDPTSWPFNDSPAPVKFADLPSTPSDDIAADLAVMLAECRRRGLDRVIALDRTAPGLPVAVARVLVPGAESWGVDQSKLGPRAGARWDAELKELIRRRDEGAAGGGEES</sequence>